<protein>
    <submittedName>
        <fullName evidence="1">Uncharacterized protein</fullName>
    </submittedName>
</protein>
<accession>A0AA88SUS7</accession>
<reference evidence="1" key="1">
    <citation type="submission" date="2023-07" db="EMBL/GenBank/DDBJ databases">
        <title>Chromosome-level Genome Assembly of Striped Snakehead (Channa striata).</title>
        <authorList>
            <person name="Liu H."/>
        </authorList>
    </citation>
    <scope>NUCLEOTIDE SEQUENCE</scope>
    <source>
        <strain evidence="1">Gz</strain>
        <tissue evidence="1">Muscle</tissue>
    </source>
</reference>
<dbReference type="Proteomes" id="UP001187415">
    <property type="component" value="Unassembled WGS sequence"/>
</dbReference>
<comment type="caution">
    <text evidence="1">The sequence shown here is derived from an EMBL/GenBank/DDBJ whole genome shotgun (WGS) entry which is preliminary data.</text>
</comment>
<keyword evidence="2" id="KW-1185">Reference proteome</keyword>
<organism evidence="1 2">
    <name type="scientific">Channa striata</name>
    <name type="common">Snakehead murrel</name>
    <name type="synonym">Ophicephalus striatus</name>
    <dbReference type="NCBI Taxonomy" id="64152"/>
    <lineage>
        <taxon>Eukaryota</taxon>
        <taxon>Metazoa</taxon>
        <taxon>Chordata</taxon>
        <taxon>Craniata</taxon>
        <taxon>Vertebrata</taxon>
        <taxon>Euteleostomi</taxon>
        <taxon>Actinopterygii</taxon>
        <taxon>Neopterygii</taxon>
        <taxon>Teleostei</taxon>
        <taxon>Neoteleostei</taxon>
        <taxon>Acanthomorphata</taxon>
        <taxon>Anabantaria</taxon>
        <taxon>Anabantiformes</taxon>
        <taxon>Channoidei</taxon>
        <taxon>Channidae</taxon>
        <taxon>Channa</taxon>
    </lineage>
</organism>
<evidence type="ECO:0000313" key="1">
    <source>
        <dbReference type="EMBL" id="KAK2851095.1"/>
    </source>
</evidence>
<dbReference type="EMBL" id="JAUPFM010000005">
    <property type="protein sequence ID" value="KAK2851095.1"/>
    <property type="molecule type" value="Genomic_DNA"/>
</dbReference>
<proteinExistence type="predicted"/>
<gene>
    <name evidence="1" type="ORF">Q5P01_007371</name>
</gene>
<name>A0AA88SUS7_CHASR</name>
<sequence length="154" mass="17302">MGGLTQIFQAESLSQPEMETLNPFPKTAPAVLARAKHNYHTECLCCGSYSHCCPLGFLFNSHSRKRLVNDVLMIRNAHTAPESRMRKFQVYRGTIIKLETKQDCTPMKLISTCKIRHSSSWLQDGLRECILVLAAAPAVHATGRLETNTWDLLS</sequence>
<dbReference type="AlphaFoldDB" id="A0AA88SUS7"/>
<evidence type="ECO:0000313" key="2">
    <source>
        <dbReference type="Proteomes" id="UP001187415"/>
    </source>
</evidence>